<dbReference type="GO" id="GO:0016020">
    <property type="term" value="C:membrane"/>
    <property type="evidence" value="ECO:0007669"/>
    <property type="project" value="UniProtKB-SubCell"/>
</dbReference>
<keyword evidence="11 13" id="KW-0408">Iron</keyword>
<comment type="similarity">
    <text evidence="3 13">Belongs to the alternative oxidase family.</text>
</comment>
<evidence type="ECO:0000313" key="16">
    <source>
        <dbReference type="Proteomes" id="UP000825935"/>
    </source>
</evidence>
<evidence type="ECO:0000256" key="3">
    <source>
        <dbReference type="ARBA" id="ARBA00008388"/>
    </source>
</evidence>
<gene>
    <name evidence="15" type="ORF">KP509_02G026600</name>
</gene>
<dbReference type="InterPro" id="IPR038659">
    <property type="entry name" value="AOX_sf"/>
</dbReference>
<comment type="catalytic activity">
    <reaction evidence="1 13">
        <text>2 a ubiquinol + O2 = 2 a ubiquinone + 2 H2O</text>
        <dbReference type="Rhea" id="RHEA:30255"/>
        <dbReference type="Rhea" id="RHEA-COMP:9565"/>
        <dbReference type="Rhea" id="RHEA-COMP:9566"/>
        <dbReference type="ChEBI" id="CHEBI:15377"/>
        <dbReference type="ChEBI" id="CHEBI:15379"/>
        <dbReference type="ChEBI" id="CHEBI:16389"/>
        <dbReference type="ChEBI" id="CHEBI:17976"/>
        <dbReference type="EC" id="1.10.3.11"/>
    </reaction>
</comment>
<keyword evidence="5 13" id="KW-0679">Respiratory chain</keyword>
<dbReference type="Pfam" id="PF01786">
    <property type="entry name" value="AOX"/>
    <property type="match status" value="1"/>
</dbReference>
<evidence type="ECO:0000256" key="5">
    <source>
        <dbReference type="ARBA" id="ARBA00022660"/>
    </source>
</evidence>
<dbReference type="EC" id="1.10.3.11" evidence="13"/>
<keyword evidence="12 13" id="KW-0472">Membrane</keyword>
<dbReference type="EMBL" id="CM035407">
    <property type="protein sequence ID" value="KAH7443232.1"/>
    <property type="molecule type" value="Genomic_DNA"/>
</dbReference>
<dbReference type="GO" id="GO:0106292">
    <property type="term" value="F:superoxide-generating NADPH oxidase activity"/>
    <property type="evidence" value="ECO:0007669"/>
    <property type="project" value="UniProtKB-ARBA"/>
</dbReference>
<evidence type="ECO:0000256" key="1">
    <source>
        <dbReference type="ARBA" id="ARBA00001192"/>
    </source>
</evidence>
<dbReference type="GO" id="GO:0016117">
    <property type="term" value="P:carotenoid biosynthetic process"/>
    <property type="evidence" value="ECO:0007669"/>
    <property type="project" value="TreeGrafter"/>
</dbReference>
<keyword evidence="8 13" id="KW-0249">Electron transport</keyword>
<organism evidence="15 16">
    <name type="scientific">Ceratopteris richardii</name>
    <name type="common">Triangle waterfern</name>
    <dbReference type="NCBI Taxonomy" id="49495"/>
    <lineage>
        <taxon>Eukaryota</taxon>
        <taxon>Viridiplantae</taxon>
        <taxon>Streptophyta</taxon>
        <taxon>Embryophyta</taxon>
        <taxon>Tracheophyta</taxon>
        <taxon>Polypodiopsida</taxon>
        <taxon>Polypodiidae</taxon>
        <taxon>Polypodiales</taxon>
        <taxon>Pteridineae</taxon>
        <taxon>Pteridaceae</taxon>
        <taxon>Parkerioideae</taxon>
        <taxon>Ceratopteris</taxon>
    </lineage>
</organism>
<keyword evidence="6 13" id="KW-0812">Transmembrane</keyword>
<dbReference type="GO" id="GO:0010230">
    <property type="term" value="P:alternative respiration"/>
    <property type="evidence" value="ECO:0007669"/>
    <property type="project" value="TreeGrafter"/>
</dbReference>
<evidence type="ECO:0000313" key="15">
    <source>
        <dbReference type="EMBL" id="KAH7443232.1"/>
    </source>
</evidence>
<evidence type="ECO:0000256" key="12">
    <source>
        <dbReference type="ARBA" id="ARBA00023136"/>
    </source>
</evidence>
<evidence type="ECO:0000256" key="13">
    <source>
        <dbReference type="RuleBase" id="RU003779"/>
    </source>
</evidence>
<comment type="caution">
    <text evidence="15">The sequence shown here is derived from an EMBL/GenBank/DDBJ whole genome shotgun (WGS) entry which is preliminary data.</text>
</comment>
<dbReference type="GO" id="GO:0009916">
    <property type="term" value="F:alternative oxidase activity"/>
    <property type="evidence" value="ECO:0007669"/>
    <property type="project" value="UniProtKB-UniRule"/>
</dbReference>
<dbReference type="GO" id="GO:0009579">
    <property type="term" value="C:thylakoid"/>
    <property type="evidence" value="ECO:0007669"/>
    <property type="project" value="TreeGrafter"/>
</dbReference>
<dbReference type="AlphaFoldDB" id="A0A8T2V772"/>
<comment type="cofactor">
    <cofactor evidence="13">
        <name>Fe cation</name>
        <dbReference type="ChEBI" id="CHEBI:24875"/>
    </cofactor>
    <text evidence="13">Binds 2 iron ions per subunit.</text>
</comment>
<evidence type="ECO:0000256" key="4">
    <source>
        <dbReference type="ARBA" id="ARBA00022448"/>
    </source>
</evidence>
<accession>A0A8T2V772</accession>
<evidence type="ECO:0000256" key="7">
    <source>
        <dbReference type="ARBA" id="ARBA00022723"/>
    </source>
</evidence>
<dbReference type="GO" id="GO:0098803">
    <property type="term" value="C:respiratory chain complex"/>
    <property type="evidence" value="ECO:0007669"/>
    <property type="project" value="UniProtKB-UniRule"/>
</dbReference>
<proteinExistence type="inferred from homology"/>
<dbReference type="InterPro" id="IPR002680">
    <property type="entry name" value="AOX"/>
</dbReference>
<keyword evidence="4" id="KW-0813">Transport</keyword>
<evidence type="ECO:0000256" key="8">
    <source>
        <dbReference type="ARBA" id="ARBA00022982"/>
    </source>
</evidence>
<keyword evidence="10 13" id="KW-0560">Oxidoreductase</keyword>
<keyword evidence="7 13" id="KW-0479">Metal-binding</keyword>
<sequence length="100" mass="11771">MEALGGDKRWFDRFLAQHIAVAYFFLAALMYTISPRMAYHFSECVERHLPAPAVAVEYYTKGDLYMFDEFQTNQVPNSRRPKVDNLYDVFINIRDDEGEH</sequence>
<comment type="subcellular location">
    <subcellularLocation>
        <location evidence="2">Membrane</location>
    </subcellularLocation>
</comment>
<dbReference type="GO" id="GO:0005739">
    <property type="term" value="C:mitochondrion"/>
    <property type="evidence" value="ECO:0007669"/>
    <property type="project" value="TreeGrafter"/>
</dbReference>
<evidence type="ECO:0000256" key="2">
    <source>
        <dbReference type="ARBA" id="ARBA00004370"/>
    </source>
</evidence>
<evidence type="ECO:0000256" key="11">
    <source>
        <dbReference type="ARBA" id="ARBA00023004"/>
    </source>
</evidence>
<dbReference type="GO" id="GO:0102721">
    <property type="term" value="F:ubiquinol:oxygen oxidoreductase activity"/>
    <property type="evidence" value="ECO:0007669"/>
    <property type="project" value="UniProtKB-EC"/>
</dbReference>
<evidence type="ECO:0000256" key="14">
    <source>
        <dbReference type="SAM" id="Phobius"/>
    </source>
</evidence>
<dbReference type="Gene3D" id="1.20.1260.140">
    <property type="entry name" value="Alternative oxidase"/>
    <property type="match status" value="1"/>
</dbReference>
<protein>
    <recommendedName>
        <fullName evidence="13">Ubiquinol oxidase</fullName>
        <ecNumber evidence="13">1.10.3.11</ecNumber>
    </recommendedName>
</protein>
<feature type="transmembrane region" description="Helical" evidence="14">
    <location>
        <begin position="14"/>
        <end position="33"/>
    </location>
</feature>
<evidence type="ECO:0000256" key="9">
    <source>
        <dbReference type="ARBA" id="ARBA00022989"/>
    </source>
</evidence>
<dbReference type="Proteomes" id="UP000825935">
    <property type="component" value="Chromosome 2"/>
</dbReference>
<keyword evidence="16" id="KW-1185">Reference proteome</keyword>
<keyword evidence="9 14" id="KW-1133">Transmembrane helix</keyword>
<name>A0A8T2V772_CERRI</name>
<evidence type="ECO:0000256" key="10">
    <source>
        <dbReference type="ARBA" id="ARBA00023002"/>
    </source>
</evidence>
<dbReference type="OrthoDB" id="4493at2759"/>
<reference evidence="15" key="1">
    <citation type="submission" date="2021-08" db="EMBL/GenBank/DDBJ databases">
        <title>WGS assembly of Ceratopteris richardii.</title>
        <authorList>
            <person name="Marchant D.B."/>
            <person name="Chen G."/>
            <person name="Jenkins J."/>
            <person name="Shu S."/>
            <person name="Leebens-Mack J."/>
            <person name="Grimwood J."/>
            <person name="Schmutz J."/>
            <person name="Soltis P."/>
            <person name="Soltis D."/>
            <person name="Chen Z.-H."/>
        </authorList>
    </citation>
    <scope>NUCLEOTIDE SEQUENCE</scope>
    <source>
        <strain evidence="15">Whitten #5841</strain>
        <tissue evidence="15">Leaf</tissue>
    </source>
</reference>
<evidence type="ECO:0000256" key="6">
    <source>
        <dbReference type="ARBA" id="ARBA00022692"/>
    </source>
</evidence>
<dbReference type="PANTHER" id="PTHR31803:SF10">
    <property type="entry name" value="UBIQUINOL OXIDASE 4, CHLOROPLASTIC_CHROMOPLASTIC"/>
    <property type="match status" value="1"/>
</dbReference>
<dbReference type="PANTHER" id="PTHR31803">
    <property type="entry name" value="ALTERNATIVE OXIDASE"/>
    <property type="match status" value="1"/>
</dbReference>
<dbReference type="GO" id="GO:0046872">
    <property type="term" value="F:metal ion binding"/>
    <property type="evidence" value="ECO:0007669"/>
    <property type="project" value="UniProtKB-UniRule"/>
</dbReference>